<keyword evidence="5" id="KW-0378">Hydrolase</keyword>
<dbReference type="EMBL" id="AZXY01000007">
    <property type="protein sequence ID" value="KSZ57783.1"/>
    <property type="molecule type" value="Genomic_DNA"/>
</dbReference>
<keyword evidence="4" id="KW-0255">Endonuclease</keyword>
<sequence>MNITFTDEAWDDYQFWISTDRKQLKRVNELIRDCQRDPYSGIGKPERLRHALSGLWSRRIDKEHRLVYEVIDGALVIIAARYHY</sequence>
<keyword evidence="2" id="KW-1277">Toxin-antitoxin system</keyword>
<dbReference type="PATRIC" id="fig|1441730.3.peg.3001"/>
<dbReference type="PANTHER" id="PTHR38039">
    <property type="entry name" value="TOXIN YOEB"/>
    <property type="match status" value="1"/>
</dbReference>
<name>A0A0V9UIE1_9NOCA</name>
<dbReference type="InterPro" id="IPR009614">
    <property type="entry name" value="YoeB_toxin"/>
</dbReference>
<reference evidence="8 9" key="2">
    <citation type="journal article" date="2016" name="Genome Announc.">
        <title>Draft Genome Sequence of a Versatile Hydrocarbon-Degrading Bacterium, Rhodococcus pyridinivorans Strain KG-16, Collected from Oil Fields in India.</title>
        <authorList>
            <person name="Aggarwal R.K."/>
            <person name="Dawar C."/>
            <person name="Phanindranath R."/>
            <person name="Mutnuri L."/>
            <person name="Dayal A.M."/>
        </authorList>
    </citation>
    <scope>NUCLEOTIDE SEQUENCE [LARGE SCALE GENOMIC DNA]</scope>
    <source>
        <strain evidence="8 9">KG-16</strain>
    </source>
</reference>
<evidence type="ECO:0000256" key="6">
    <source>
        <dbReference type="ARBA" id="ARBA00030388"/>
    </source>
</evidence>
<dbReference type="AlphaFoldDB" id="A0A0V9UIE1"/>
<dbReference type="GO" id="GO:0006401">
    <property type="term" value="P:RNA catabolic process"/>
    <property type="evidence" value="ECO:0007669"/>
    <property type="project" value="InterPro"/>
</dbReference>
<evidence type="ECO:0000256" key="3">
    <source>
        <dbReference type="ARBA" id="ARBA00022722"/>
    </source>
</evidence>
<proteinExistence type="inferred from homology"/>
<dbReference type="Proteomes" id="UP000053060">
    <property type="component" value="Unassembled WGS sequence"/>
</dbReference>
<dbReference type="GO" id="GO:0016787">
    <property type="term" value="F:hydrolase activity"/>
    <property type="evidence" value="ECO:0007669"/>
    <property type="project" value="UniProtKB-KW"/>
</dbReference>
<reference evidence="9" key="1">
    <citation type="submission" date="2015-01" db="EMBL/GenBank/DDBJ databases">
        <title>Draft genome sequence of Rhodococcus pyridinivorans strain KG-16, a hydrocarbon-degrading bacterium.</title>
        <authorList>
            <person name="Aggarwal R.K."/>
            <person name="Dawar C."/>
        </authorList>
    </citation>
    <scope>NUCLEOTIDE SEQUENCE [LARGE SCALE GENOMIC DNA]</scope>
    <source>
        <strain evidence="9">KG-16</strain>
    </source>
</reference>
<dbReference type="RefSeq" id="WP_024102500.1">
    <property type="nucleotide sequence ID" value="NZ_AZXY01000007.1"/>
</dbReference>
<evidence type="ECO:0000313" key="8">
    <source>
        <dbReference type="EMBL" id="KSZ57783.1"/>
    </source>
</evidence>
<comment type="caution">
    <text evidence="8">The sequence shown here is derived from an EMBL/GenBank/DDBJ whole genome shotgun (WGS) entry which is preliminary data.</text>
</comment>
<protein>
    <recommendedName>
        <fullName evidence="7">Endoribonuclease YoeB</fullName>
    </recommendedName>
    <alternativeName>
        <fullName evidence="6">Putative mRNA interferase YoeB</fullName>
    </alternativeName>
</protein>
<evidence type="ECO:0000256" key="1">
    <source>
        <dbReference type="ARBA" id="ARBA00008172"/>
    </source>
</evidence>
<dbReference type="GeneID" id="29937955"/>
<dbReference type="Gene3D" id="3.30.2310.20">
    <property type="entry name" value="RelE-like"/>
    <property type="match status" value="1"/>
</dbReference>
<dbReference type="PANTHER" id="PTHR38039:SF1">
    <property type="entry name" value="TOXIN YOEB"/>
    <property type="match status" value="1"/>
</dbReference>
<evidence type="ECO:0000256" key="2">
    <source>
        <dbReference type="ARBA" id="ARBA00022649"/>
    </source>
</evidence>
<accession>A0A0V9UIE1</accession>
<dbReference type="InterPro" id="IPR035093">
    <property type="entry name" value="RelE/ParE_toxin_dom_sf"/>
</dbReference>
<dbReference type="SUPFAM" id="SSF143011">
    <property type="entry name" value="RelE-like"/>
    <property type="match status" value="1"/>
</dbReference>
<evidence type="ECO:0000256" key="4">
    <source>
        <dbReference type="ARBA" id="ARBA00022759"/>
    </source>
</evidence>
<evidence type="ECO:0000256" key="5">
    <source>
        <dbReference type="ARBA" id="ARBA00022801"/>
    </source>
</evidence>
<organism evidence="8 9">
    <name type="scientific">Rhodococcus pyridinivorans KG-16</name>
    <dbReference type="NCBI Taxonomy" id="1441730"/>
    <lineage>
        <taxon>Bacteria</taxon>
        <taxon>Bacillati</taxon>
        <taxon>Actinomycetota</taxon>
        <taxon>Actinomycetes</taxon>
        <taxon>Mycobacteriales</taxon>
        <taxon>Nocardiaceae</taxon>
        <taxon>Rhodococcus</taxon>
    </lineage>
</organism>
<evidence type="ECO:0000256" key="7">
    <source>
        <dbReference type="ARBA" id="ARBA00050056"/>
    </source>
</evidence>
<dbReference type="Pfam" id="PF06769">
    <property type="entry name" value="YoeB_toxin"/>
    <property type="match status" value="1"/>
</dbReference>
<dbReference type="NCBIfam" id="TIGR02116">
    <property type="entry name" value="toxin_Txe_YoeB"/>
    <property type="match status" value="1"/>
</dbReference>
<dbReference type="GO" id="GO:0004519">
    <property type="term" value="F:endonuclease activity"/>
    <property type="evidence" value="ECO:0007669"/>
    <property type="project" value="UniProtKB-KW"/>
</dbReference>
<keyword evidence="3" id="KW-0540">Nuclease</keyword>
<evidence type="ECO:0000313" key="9">
    <source>
        <dbReference type="Proteomes" id="UP000053060"/>
    </source>
</evidence>
<gene>
    <name evidence="8" type="ORF">Z045_14440</name>
</gene>
<comment type="similarity">
    <text evidence="1">Belongs to the YoeB family.</text>
</comment>